<feature type="transmembrane region" description="Helical" evidence="1">
    <location>
        <begin position="159"/>
        <end position="177"/>
    </location>
</feature>
<evidence type="ECO:0000256" key="1">
    <source>
        <dbReference type="SAM" id="Phobius"/>
    </source>
</evidence>
<reference evidence="2" key="1">
    <citation type="submission" date="2022-11" db="EMBL/GenBank/DDBJ databases">
        <authorList>
            <person name="Kikuchi T."/>
        </authorList>
    </citation>
    <scope>NUCLEOTIDE SEQUENCE</scope>
    <source>
        <strain evidence="2">PS1010</strain>
    </source>
</reference>
<keyword evidence="3" id="KW-1185">Reference proteome</keyword>
<feature type="transmembrane region" description="Helical" evidence="1">
    <location>
        <begin position="128"/>
        <end position="147"/>
    </location>
</feature>
<feature type="transmembrane region" description="Helical" evidence="1">
    <location>
        <begin position="220"/>
        <end position="238"/>
    </location>
</feature>
<evidence type="ECO:0008006" key="4">
    <source>
        <dbReference type="Google" id="ProtNLM"/>
    </source>
</evidence>
<dbReference type="Proteomes" id="UP001152747">
    <property type="component" value="Unassembled WGS sequence"/>
</dbReference>
<feature type="transmembrane region" description="Helical" evidence="1">
    <location>
        <begin position="89"/>
        <end position="116"/>
    </location>
</feature>
<evidence type="ECO:0000313" key="2">
    <source>
        <dbReference type="EMBL" id="CAI5441793.1"/>
    </source>
</evidence>
<keyword evidence="1" id="KW-0472">Membrane</keyword>
<gene>
    <name evidence="2" type="ORF">CAMP_LOCUS4430</name>
</gene>
<evidence type="ECO:0000313" key="3">
    <source>
        <dbReference type="Proteomes" id="UP001152747"/>
    </source>
</evidence>
<dbReference type="EMBL" id="CANHGI010000002">
    <property type="protein sequence ID" value="CAI5441793.1"/>
    <property type="molecule type" value="Genomic_DNA"/>
</dbReference>
<keyword evidence="1" id="KW-1133">Transmembrane helix</keyword>
<proteinExistence type="predicted"/>
<name>A0A9P1IBV8_9PELO</name>
<keyword evidence="1" id="KW-0812">Transmembrane</keyword>
<organism evidence="2 3">
    <name type="scientific">Caenorhabditis angaria</name>
    <dbReference type="NCBI Taxonomy" id="860376"/>
    <lineage>
        <taxon>Eukaryota</taxon>
        <taxon>Metazoa</taxon>
        <taxon>Ecdysozoa</taxon>
        <taxon>Nematoda</taxon>
        <taxon>Chromadorea</taxon>
        <taxon>Rhabditida</taxon>
        <taxon>Rhabditina</taxon>
        <taxon>Rhabditomorpha</taxon>
        <taxon>Rhabditoidea</taxon>
        <taxon>Rhabditidae</taxon>
        <taxon>Peloderinae</taxon>
        <taxon>Caenorhabditis</taxon>
    </lineage>
</organism>
<sequence>MTIPNIYTKQNQDVEIAIDPPTKPNCGARVLRFLASLVSTNEYLEKNTPRFPIFTIIFALARICYFPIEFRNDERMGGLFDQIGHLIMTVCVLLPMEAALGTVIVSSISILVLAYAFSVKQLVPVTHFGIDCITFCFLSMHFVDLYRNWDKFDKQKLRMIIFFFTYSPFSLFFWHYFNPSFHAYLDFTHPTNLIGSYIGFILAWCYIFDAQKLPPSCLSLGTTAMFPPFLFLTCKYLLNTKLTSYTVY</sequence>
<accession>A0A9P1IBV8</accession>
<feature type="transmembrane region" description="Helical" evidence="1">
    <location>
        <begin position="189"/>
        <end position="208"/>
    </location>
</feature>
<comment type="caution">
    <text evidence="2">The sequence shown here is derived from an EMBL/GenBank/DDBJ whole genome shotgun (WGS) entry which is preliminary data.</text>
</comment>
<dbReference type="AlphaFoldDB" id="A0A9P1IBV8"/>
<protein>
    <recommendedName>
        <fullName evidence="4">Transmembrane protein</fullName>
    </recommendedName>
</protein>